<dbReference type="PANTHER" id="PTHR22576">
    <property type="entry name" value="MUCOSA ASSOCIATED LYMPHOID TISSUE LYMPHOMA TRANSLOCATION PROTEIN 1/PARACASPASE"/>
    <property type="match status" value="1"/>
</dbReference>
<evidence type="ECO:0000313" key="3">
    <source>
        <dbReference type="EMBL" id="CUA89883.1"/>
    </source>
</evidence>
<comment type="caution">
    <text evidence="3">The sequence shown here is derived from an EMBL/GenBank/DDBJ whole genome shotgun (WGS) entry which is preliminary data.</text>
</comment>
<feature type="region of interest" description="Disordered" evidence="1">
    <location>
        <begin position="470"/>
        <end position="510"/>
    </location>
</feature>
<dbReference type="InterPro" id="IPR011600">
    <property type="entry name" value="Pept_C14_caspase"/>
</dbReference>
<proteinExistence type="predicted"/>
<reference evidence="3 4" key="1">
    <citation type="submission" date="2015-08" db="EMBL/GenBank/DDBJ databases">
        <authorList>
            <person name="Varghese N."/>
        </authorList>
    </citation>
    <scope>NUCLEOTIDE SEQUENCE [LARGE SCALE GENOMIC DNA]</scope>
    <source>
        <strain evidence="3 4">DSM 18167</strain>
    </source>
</reference>
<organism evidence="3 4">
    <name type="scientific">Chelatococcus sambhunathii</name>
    <dbReference type="NCBI Taxonomy" id="363953"/>
    <lineage>
        <taxon>Bacteria</taxon>
        <taxon>Pseudomonadati</taxon>
        <taxon>Pseudomonadota</taxon>
        <taxon>Alphaproteobacteria</taxon>
        <taxon>Hyphomicrobiales</taxon>
        <taxon>Chelatococcaceae</taxon>
        <taxon>Chelatococcus</taxon>
    </lineage>
</organism>
<dbReference type="InterPro" id="IPR052039">
    <property type="entry name" value="Caspase-related_regulators"/>
</dbReference>
<dbReference type="PANTHER" id="PTHR22576:SF37">
    <property type="entry name" value="MUCOSA-ASSOCIATED LYMPHOID TISSUE LYMPHOMA TRANSLOCATION PROTEIN 1"/>
    <property type="match status" value="1"/>
</dbReference>
<feature type="domain" description="Caspase family p20" evidence="2">
    <location>
        <begin position="37"/>
        <end position="170"/>
    </location>
</feature>
<keyword evidence="4" id="KW-1185">Reference proteome</keyword>
<evidence type="ECO:0000313" key="4">
    <source>
        <dbReference type="Proteomes" id="UP000182178"/>
    </source>
</evidence>
<evidence type="ECO:0000256" key="1">
    <source>
        <dbReference type="SAM" id="MobiDB-lite"/>
    </source>
</evidence>
<feature type="compositionally biased region" description="Basic residues" evidence="1">
    <location>
        <begin position="424"/>
        <end position="434"/>
    </location>
</feature>
<dbReference type="EMBL" id="CYHC01000010">
    <property type="protein sequence ID" value="CUA89883.1"/>
    <property type="molecule type" value="Genomic_DNA"/>
</dbReference>
<feature type="compositionally biased region" description="Pro residues" evidence="1">
    <location>
        <begin position="491"/>
        <end position="503"/>
    </location>
</feature>
<dbReference type="SUPFAM" id="SSF52129">
    <property type="entry name" value="Caspase-like"/>
    <property type="match status" value="1"/>
</dbReference>
<accession>A0ABM9U7Y1</accession>
<dbReference type="PROSITE" id="PS50208">
    <property type="entry name" value="CASPASE_P20"/>
    <property type="match status" value="1"/>
</dbReference>
<dbReference type="InterPro" id="IPR029030">
    <property type="entry name" value="Caspase-like_dom_sf"/>
</dbReference>
<evidence type="ECO:0000259" key="2">
    <source>
        <dbReference type="PROSITE" id="PS50208"/>
    </source>
</evidence>
<dbReference type="InterPro" id="IPR001309">
    <property type="entry name" value="Pept_C14_p20"/>
</dbReference>
<protein>
    <submittedName>
        <fullName evidence="3">Caspase domain</fullName>
    </submittedName>
</protein>
<gene>
    <name evidence="3" type="ORF">Ga0061061_11049</name>
</gene>
<dbReference type="Gene3D" id="3.40.50.1460">
    <property type="match status" value="1"/>
</dbReference>
<dbReference type="RefSeq" id="WP_157672351.1">
    <property type="nucleotide sequence ID" value="NZ_CYHC01000010.1"/>
</dbReference>
<feature type="region of interest" description="Disordered" evidence="1">
    <location>
        <begin position="407"/>
        <end position="436"/>
    </location>
</feature>
<feature type="compositionally biased region" description="Low complexity" evidence="1">
    <location>
        <begin position="407"/>
        <end position="418"/>
    </location>
</feature>
<dbReference type="Proteomes" id="UP000182178">
    <property type="component" value="Unassembled WGS sequence"/>
</dbReference>
<name>A0ABM9U7Y1_9HYPH</name>
<sequence>MTSPAVAPRPMRPGHLMNWLAAAVVAVILTPWPAEAAKRVALVVGNASYEAIPALPNPMRDAAATRDALTEAGFDVVHLADATLPAFQATLDAFAKKVEAAGEDAAAVVFYAGHAVQLAGTNYLLPIDVKPRTDADVPGQSVSLTDILKRLDATKARTKIVILDSCRDNPFVNPAGARGLALTLLDGADATLRGETGLARIESKGGTLVAFSTSPGATAADGSGEHSPFAAAFLKLVREPGLPVEQLFRQVRLAVYETTGGQQTPWETSSLTTPFSFFEGSLQTAADTVETTGSTGPAHVTTASLGGHTAAEAFRTALYWDTPDAYRLFLAAHPDDVLALRVHRILTLRQEEMAWAEAVRDGTKDAFALYLRLFPGSSHAEAATRLAATAPERARLQLAAVCPAPAPALKPTKTKTTPAPAPKKTQKATTKPRRTPVDDYAEPVWVERPVRSYDPGPAIAVDIIGGAILGGMGRPRPPRMRGDDGGYRPMPRQPMPQRQPMPTSPSYGYR</sequence>
<dbReference type="Pfam" id="PF00656">
    <property type="entry name" value="Peptidase_C14"/>
    <property type="match status" value="1"/>
</dbReference>